<proteinExistence type="predicted"/>
<reference evidence="1 2" key="1">
    <citation type="journal article" date="2017" name="Curr. Biol.">
        <title>The Evolution of Venom by Co-option of Single-Copy Genes.</title>
        <authorList>
            <person name="Martinson E.O."/>
            <person name="Mrinalini"/>
            <person name="Kelkar Y.D."/>
            <person name="Chang C.H."/>
            <person name="Werren J.H."/>
        </authorList>
    </citation>
    <scope>NUCLEOTIDE SEQUENCE [LARGE SCALE GENOMIC DNA]</scope>
    <source>
        <strain evidence="1 2">Alberta</strain>
        <tissue evidence="1">Whole body</tissue>
    </source>
</reference>
<name>A0A232F481_9HYME</name>
<evidence type="ECO:0000313" key="1">
    <source>
        <dbReference type="EMBL" id="OXU25571.1"/>
    </source>
</evidence>
<keyword evidence="2" id="KW-1185">Reference proteome</keyword>
<protein>
    <submittedName>
        <fullName evidence="1">Uncharacterized protein</fullName>
    </submittedName>
</protein>
<comment type="caution">
    <text evidence="1">The sequence shown here is derived from an EMBL/GenBank/DDBJ whole genome shotgun (WGS) entry which is preliminary data.</text>
</comment>
<dbReference type="EMBL" id="NNAY01000995">
    <property type="protein sequence ID" value="OXU25571.1"/>
    <property type="molecule type" value="Genomic_DNA"/>
</dbReference>
<dbReference type="AlphaFoldDB" id="A0A232F481"/>
<sequence length="97" mass="10600">VYKVVELGFIRCSSEVTGPLEKIGIFGAVVAGVLMMIIDAHRSLGHRLYVPGEYLESTLSKIYGESSRLITTPLALEATMYLELLKLLKSNKSRAAA</sequence>
<feature type="non-terminal residue" evidence="1">
    <location>
        <position position="1"/>
    </location>
</feature>
<accession>A0A232F481</accession>
<organism evidence="1 2">
    <name type="scientific">Trichomalopsis sarcophagae</name>
    <dbReference type="NCBI Taxonomy" id="543379"/>
    <lineage>
        <taxon>Eukaryota</taxon>
        <taxon>Metazoa</taxon>
        <taxon>Ecdysozoa</taxon>
        <taxon>Arthropoda</taxon>
        <taxon>Hexapoda</taxon>
        <taxon>Insecta</taxon>
        <taxon>Pterygota</taxon>
        <taxon>Neoptera</taxon>
        <taxon>Endopterygota</taxon>
        <taxon>Hymenoptera</taxon>
        <taxon>Apocrita</taxon>
        <taxon>Proctotrupomorpha</taxon>
        <taxon>Chalcidoidea</taxon>
        <taxon>Pteromalidae</taxon>
        <taxon>Pteromalinae</taxon>
        <taxon>Trichomalopsis</taxon>
    </lineage>
</organism>
<dbReference type="Proteomes" id="UP000215335">
    <property type="component" value="Unassembled WGS sequence"/>
</dbReference>
<evidence type="ECO:0000313" key="2">
    <source>
        <dbReference type="Proteomes" id="UP000215335"/>
    </source>
</evidence>
<gene>
    <name evidence="1" type="ORF">TSAR_011427</name>
</gene>